<keyword evidence="9" id="KW-0156">Chromatin regulator</keyword>
<organism evidence="16 17">
    <name type="scientific">Cinchona calisaya</name>
    <dbReference type="NCBI Taxonomy" id="153742"/>
    <lineage>
        <taxon>Eukaryota</taxon>
        <taxon>Viridiplantae</taxon>
        <taxon>Streptophyta</taxon>
        <taxon>Embryophyta</taxon>
        <taxon>Tracheophyta</taxon>
        <taxon>Spermatophyta</taxon>
        <taxon>Magnoliopsida</taxon>
        <taxon>eudicotyledons</taxon>
        <taxon>Gunneridae</taxon>
        <taxon>Pentapetalae</taxon>
        <taxon>asterids</taxon>
        <taxon>lamiids</taxon>
        <taxon>Gentianales</taxon>
        <taxon>Rubiaceae</taxon>
        <taxon>Cinchonoideae</taxon>
        <taxon>Cinchoneae</taxon>
        <taxon>Cinchona</taxon>
    </lineage>
</organism>
<accession>A0ABD3A9U8</accession>
<keyword evidence="7" id="KW-0863">Zinc-finger</keyword>
<evidence type="ECO:0000256" key="7">
    <source>
        <dbReference type="ARBA" id="ARBA00022771"/>
    </source>
</evidence>
<evidence type="ECO:0000256" key="4">
    <source>
        <dbReference type="ARBA" id="ARBA00022723"/>
    </source>
</evidence>
<keyword evidence="10" id="KW-0175">Coiled coil</keyword>
<evidence type="ECO:0000256" key="6">
    <source>
        <dbReference type="ARBA" id="ARBA00022763"/>
    </source>
</evidence>
<protein>
    <recommendedName>
        <fullName evidence="15">CW-type domain-containing protein</fullName>
    </recommendedName>
</protein>
<dbReference type="AlphaFoldDB" id="A0ABD3A9U8"/>
<dbReference type="SUPFAM" id="SSF55874">
    <property type="entry name" value="ATPase domain of HSP90 chaperone/DNA topoisomerase II/histidine kinase"/>
    <property type="match status" value="1"/>
</dbReference>
<proteinExistence type="inferred from homology"/>
<dbReference type="EMBL" id="JBJUIK010000005">
    <property type="protein sequence ID" value="KAL3527320.1"/>
    <property type="molecule type" value="Genomic_DNA"/>
</dbReference>
<reference evidence="16 17" key="1">
    <citation type="submission" date="2024-11" db="EMBL/GenBank/DDBJ databases">
        <title>A near-complete genome assembly of Cinchona calisaya.</title>
        <authorList>
            <person name="Lian D.C."/>
            <person name="Zhao X.W."/>
            <person name="Wei L."/>
        </authorList>
    </citation>
    <scope>NUCLEOTIDE SEQUENCE [LARGE SCALE GENOMIC DNA]</scope>
    <source>
        <tissue evidence="16">Nenye</tissue>
    </source>
</reference>
<dbReference type="Gene3D" id="3.30.40.100">
    <property type="match status" value="1"/>
</dbReference>
<dbReference type="PANTHER" id="PTHR23336:SF11">
    <property type="entry name" value="OS06G0622000 PROTEIN"/>
    <property type="match status" value="1"/>
</dbReference>
<evidence type="ECO:0000256" key="3">
    <source>
        <dbReference type="ARBA" id="ARBA00022722"/>
    </source>
</evidence>
<evidence type="ECO:0000256" key="13">
    <source>
        <dbReference type="ARBA" id="ARBA00023242"/>
    </source>
</evidence>
<feature type="compositionally biased region" description="Basic residues" evidence="14">
    <location>
        <begin position="727"/>
        <end position="740"/>
    </location>
</feature>
<keyword evidence="3" id="KW-0540">Nuclease</keyword>
<evidence type="ECO:0000256" key="9">
    <source>
        <dbReference type="ARBA" id="ARBA00022853"/>
    </source>
</evidence>
<dbReference type="GO" id="GO:0031047">
    <property type="term" value="P:regulatory ncRNA-mediated gene silencing"/>
    <property type="evidence" value="ECO:0007669"/>
    <property type="project" value="UniProtKB-KW"/>
</dbReference>
<name>A0ABD3A9U8_9GENT</name>
<evidence type="ECO:0000256" key="1">
    <source>
        <dbReference type="ARBA" id="ARBA00004123"/>
    </source>
</evidence>
<dbReference type="GO" id="GO:0005634">
    <property type="term" value="C:nucleus"/>
    <property type="evidence" value="ECO:0007669"/>
    <property type="project" value="UniProtKB-SubCell"/>
</dbReference>
<gene>
    <name evidence="16" type="ORF">ACH5RR_011976</name>
</gene>
<keyword evidence="4" id="KW-0479">Metal-binding</keyword>
<dbReference type="GO" id="GO:0008270">
    <property type="term" value="F:zinc ion binding"/>
    <property type="evidence" value="ECO:0007669"/>
    <property type="project" value="UniProtKB-KW"/>
</dbReference>
<comment type="subcellular location">
    <subcellularLocation>
        <location evidence="1">Nucleus</location>
    </subcellularLocation>
</comment>
<dbReference type="GO" id="GO:0006325">
    <property type="term" value="P:chromatin organization"/>
    <property type="evidence" value="ECO:0007669"/>
    <property type="project" value="UniProtKB-KW"/>
</dbReference>
<evidence type="ECO:0000256" key="2">
    <source>
        <dbReference type="ARBA" id="ARBA00007845"/>
    </source>
</evidence>
<dbReference type="PANTHER" id="PTHR23336">
    <property type="entry name" value="ZINC FINGER CW-TYPE COILED-COIL DOMAIN PROTEIN 3"/>
    <property type="match status" value="1"/>
</dbReference>
<keyword evidence="12" id="KW-0234">DNA repair</keyword>
<dbReference type="Pfam" id="PF17942">
    <property type="entry name" value="Morc6_S5"/>
    <property type="match status" value="1"/>
</dbReference>
<dbReference type="GO" id="GO:0031349">
    <property type="term" value="P:positive regulation of defense response"/>
    <property type="evidence" value="ECO:0007669"/>
    <property type="project" value="UniProtKB-ARBA"/>
</dbReference>
<comment type="similarity">
    <text evidence="2">Belongs to the MORC ATPase protein family.</text>
</comment>
<keyword evidence="5" id="KW-0378">Hydrolase</keyword>
<dbReference type="InterPro" id="IPR011124">
    <property type="entry name" value="Znf_CW"/>
</dbReference>
<dbReference type="InterPro" id="IPR041006">
    <property type="entry name" value="Morc_S5"/>
</dbReference>
<dbReference type="Gene3D" id="3.30.565.10">
    <property type="entry name" value="Histidine kinase-like ATPase, C-terminal domain"/>
    <property type="match status" value="1"/>
</dbReference>
<dbReference type="GO" id="GO:0006281">
    <property type="term" value="P:DNA repair"/>
    <property type="evidence" value="ECO:0007669"/>
    <property type="project" value="UniProtKB-KW"/>
</dbReference>
<dbReference type="InterPro" id="IPR036890">
    <property type="entry name" value="HATPase_C_sf"/>
</dbReference>
<sequence length="740" mass="83750">MGDISIKREPPNEGVINCHILLAKDNKPICRTQCLNPPCKMPTFWSISDIVRPEKIDFPRGLPCCILNRASENSQQEIEWFRFLNFLQRYQKVAIGKLNTCEFYILPPCEGSDFSHVRVLYKEKRHCLQDWSRHDGLDGICSQPKDMSNYGVVQISIPSTKSCRSRLESSLGEDAVSVSGIIEDTISPDYKLWDAVRDQAQFMNSKIGSRPENAGQPHGLLDRNYVQVDPGYLKTLGQAHSSWIFGAIAELVDNSRDAKATILRISMDEVYSKPTGKGIPMLSIMDDGHGMTRQEIVRMVSFGHKQPEVDDPNHIGRFGIGFKTGAMRLGKDALVLTQAANSRSIAFLSQSLNEGKNNLEIPIVSYCRVGQFMEIDTSVQNEALAKANLKAIMEFSPFNKYLIGEKAGLFNEKGTGTQIYIWNLDEWGSNYSLRRETGMIGGSSFHQGDIVIGSKRVRSRPGQMSQTVPLDYSLKSYLEVIFFDPRMKIYVEGALIKTRPLAKSLHKTVVKEGAIMGKTVQLILGRSQLEWEQANCGIFLYWHGRLIEAYKRVGSMIHNGDVGRGIIGVIDLTDLMKDDNGRVWVHNNKQGFQDCEAYAQLEKWLGIKTDEYLDKHVNMLQLEKGGALHKPDNEWVQCDKCRKWRRLNAGFNSKILPPEWFCYMKPFNGRCDMPEEKVKDGVITISTQRCGYSCIDNLEFQDRSPKKTFKSSSSTSSQNSEDDQVSFKRRKGPPRNCKKN</sequence>
<feature type="region of interest" description="Disordered" evidence="14">
    <location>
        <begin position="704"/>
        <end position="740"/>
    </location>
</feature>
<evidence type="ECO:0000256" key="14">
    <source>
        <dbReference type="SAM" id="MobiDB-lite"/>
    </source>
</evidence>
<evidence type="ECO:0000256" key="5">
    <source>
        <dbReference type="ARBA" id="ARBA00022759"/>
    </source>
</evidence>
<evidence type="ECO:0000256" key="8">
    <source>
        <dbReference type="ARBA" id="ARBA00022833"/>
    </source>
</evidence>
<dbReference type="Proteomes" id="UP001630127">
    <property type="component" value="Unassembled WGS sequence"/>
</dbReference>
<comment type="caution">
    <text evidence="16">The sequence shown here is derived from an EMBL/GenBank/DDBJ whole genome shotgun (WGS) entry which is preliminary data.</text>
</comment>
<evidence type="ECO:0000313" key="16">
    <source>
        <dbReference type="EMBL" id="KAL3527320.1"/>
    </source>
</evidence>
<keyword evidence="17" id="KW-1185">Reference proteome</keyword>
<dbReference type="Pfam" id="PF07496">
    <property type="entry name" value="zf-CW"/>
    <property type="match status" value="1"/>
</dbReference>
<keyword evidence="13" id="KW-0539">Nucleus</keyword>
<evidence type="ECO:0000259" key="15">
    <source>
        <dbReference type="PROSITE" id="PS51050"/>
    </source>
</evidence>
<evidence type="ECO:0000313" key="17">
    <source>
        <dbReference type="Proteomes" id="UP001630127"/>
    </source>
</evidence>
<evidence type="ECO:0000256" key="10">
    <source>
        <dbReference type="ARBA" id="ARBA00023054"/>
    </source>
</evidence>
<keyword evidence="5" id="KW-0255">Endonuclease</keyword>
<feature type="domain" description="CW-type" evidence="15">
    <location>
        <begin position="629"/>
        <end position="679"/>
    </location>
</feature>
<dbReference type="Pfam" id="PF13589">
    <property type="entry name" value="HATPase_c_3"/>
    <property type="match status" value="1"/>
</dbReference>
<dbReference type="PROSITE" id="PS51050">
    <property type="entry name" value="ZF_CW"/>
    <property type="match status" value="1"/>
</dbReference>
<evidence type="ECO:0000256" key="12">
    <source>
        <dbReference type="ARBA" id="ARBA00023204"/>
    </source>
</evidence>
<keyword evidence="6" id="KW-0227">DNA damage</keyword>
<keyword evidence="8" id="KW-0862">Zinc</keyword>
<dbReference type="GO" id="GO:0004519">
    <property type="term" value="F:endonuclease activity"/>
    <property type="evidence" value="ECO:0007669"/>
    <property type="project" value="UniProtKB-KW"/>
</dbReference>
<keyword evidence="11" id="KW-0943">RNA-mediated gene silencing</keyword>
<dbReference type="InterPro" id="IPR045261">
    <property type="entry name" value="MORC_ATPase"/>
</dbReference>
<evidence type="ECO:0000256" key="11">
    <source>
        <dbReference type="ARBA" id="ARBA00023158"/>
    </source>
</evidence>